<feature type="domain" description="Tetrapyrrole methylase" evidence="6">
    <location>
        <begin position="259"/>
        <end position="444"/>
    </location>
</feature>
<evidence type="ECO:0000256" key="3">
    <source>
        <dbReference type="ARBA" id="ARBA00022603"/>
    </source>
</evidence>
<reference evidence="7" key="1">
    <citation type="submission" date="2020-10" db="EMBL/GenBank/DDBJ databases">
        <authorList>
            <person name="Gilroy R."/>
        </authorList>
    </citation>
    <scope>NUCLEOTIDE SEQUENCE</scope>
    <source>
        <strain evidence="7">ChiBcec6-7307</strain>
    </source>
</reference>
<dbReference type="InterPro" id="IPR029063">
    <property type="entry name" value="SAM-dependent_MTases_sf"/>
</dbReference>
<dbReference type="InterPro" id="IPR003723">
    <property type="entry name" value="Precorrin-6x_reduct"/>
</dbReference>
<dbReference type="GO" id="GO:0032259">
    <property type="term" value="P:methylation"/>
    <property type="evidence" value="ECO:0007669"/>
    <property type="project" value="UniProtKB-KW"/>
</dbReference>
<dbReference type="Pfam" id="PF00590">
    <property type="entry name" value="TP_methylase"/>
    <property type="match status" value="1"/>
</dbReference>
<dbReference type="InterPro" id="IPR050714">
    <property type="entry name" value="Cobalamin_biosynth_MTase"/>
</dbReference>
<dbReference type="PANTHER" id="PTHR43182:SF1">
    <property type="entry name" value="COBALT-PRECORRIN-7 C(5)-METHYLTRANSFERASE"/>
    <property type="match status" value="1"/>
</dbReference>
<dbReference type="SUPFAM" id="SSF53790">
    <property type="entry name" value="Tetrapyrrole methylase"/>
    <property type="match status" value="1"/>
</dbReference>
<dbReference type="CDD" id="cd02440">
    <property type="entry name" value="AdoMet_MTases"/>
    <property type="match status" value="1"/>
</dbReference>
<dbReference type="GO" id="GO:0008276">
    <property type="term" value="F:protein methyltransferase activity"/>
    <property type="evidence" value="ECO:0007669"/>
    <property type="project" value="InterPro"/>
</dbReference>
<keyword evidence="7" id="KW-0560">Oxidoreductase</keyword>
<evidence type="ECO:0000313" key="8">
    <source>
        <dbReference type="Proteomes" id="UP000886889"/>
    </source>
</evidence>
<dbReference type="PROSITE" id="PS51014">
    <property type="entry name" value="COBK_CBIJ"/>
    <property type="match status" value="1"/>
</dbReference>
<accession>A0A9D1P1I5</accession>
<dbReference type="InterPro" id="IPR014776">
    <property type="entry name" value="4pyrrole_Mease_sub2"/>
</dbReference>
<dbReference type="EMBL" id="DVOS01000067">
    <property type="protein sequence ID" value="HIV23903.1"/>
    <property type="molecule type" value="Genomic_DNA"/>
</dbReference>
<evidence type="ECO:0000256" key="2">
    <source>
        <dbReference type="ARBA" id="ARBA00022573"/>
    </source>
</evidence>
<dbReference type="InterPro" id="IPR012818">
    <property type="entry name" value="CbiE"/>
</dbReference>
<keyword evidence="2" id="KW-0169">Cobalamin biosynthesis</keyword>
<dbReference type="CDD" id="cd11644">
    <property type="entry name" value="Precorrin-6Y-MT"/>
    <property type="match status" value="1"/>
</dbReference>
<dbReference type="EC" id="1.3.1.54" evidence="7"/>
<dbReference type="AlphaFoldDB" id="A0A9D1P1I5"/>
<organism evidence="7 8">
    <name type="scientific">Candidatus Merdiplasma excrementigallinarum</name>
    <dbReference type="NCBI Taxonomy" id="2840864"/>
    <lineage>
        <taxon>Bacteria</taxon>
        <taxon>Bacillati</taxon>
        <taxon>Bacillota</taxon>
        <taxon>Clostridia</taxon>
        <taxon>Lachnospirales</taxon>
        <taxon>Lachnospiraceae</taxon>
        <taxon>Lachnospiraceae incertae sedis</taxon>
        <taxon>Candidatus Merdiplasma</taxon>
    </lineage>
</organism>
<comment type="pathway">
    <text evidence="1">Cofactor biosynthesis; adenosylcobalamin biosynthesis.</text>
</comment>
<sequence>MEKLLLFAGTTEGRELAEFLDRQGVSCHVCAATEYGGQLLDEGTCGHKIHSGRLDEAGMEALMRQEEIRMAVDATHPYAAAVSSNIREACQKTGCRYLRLLREEEAADESCVFVDSVEEAVEYLKGTEGPILAATGSKELAKYTALPDYRERVTARVLSTPEAVRESAALGFQGKNLICMQGPFGEELNYAMLLQTKARFMVTKESGKTGGFPEKHRAAKRAGARLIVVGRPVREEGCSEMEARRILCKEFSITSRRRIALVGIGMGNPENMTLEAKEACRRADVLIGADRMLKALEDLDKPHYTAYLPEQILAFLEAHPEYERAAVLLSGDPGFYSGAKKLLECFGQDQVKVYCGISSPVYLCARLGTSWEDAALVSIHGRNQNLADAVRSHRKVFALVGKEESFRQMCRELTEYGLGQVRIDAGCQLSYPDEKILTGTAESLQNAKTGDLAAVLIRREGDLPVVTHGLEDDRFERDRVPMTKSEVRSISLSKLELRRDSVVWDVGAGSGSVSVEAALQVPEGTVYAVEKKPEAVELICRNRKKFGAANLQVVEGAAPEALEDLPVPTHVFIGGTSGSLQEILKRVLMKNPGARIVINAIALETVSEALACIRQLPLEGTDIVSVSVGKAKSVGSYHMMMGQNPVYVISCSGSGNMSEAKDSREAEE</sequence>
<dbReference type="InterPro" id="IPR035996">
    <property type="entry name" value="4pyrrol_Methylase_sf"/>
</dbReference>
<dbReference type="SUPFAM" id="SSF53335">
    <property type="entry name" value="S-adenosyl-L-methionine-dependent methyltransferases"/>
    <property type="match status" value="1"/>
</dbReference>
<dbReference type="Proteomes" id="UP000886889">
    <property type="component" value="Unassembled WGS sequence"/>
</dbReference>
<dbReference type="PANTHER" id="PTHR43182">
    <property type="entry name" value="COBALT-PRECORRIN-6B C(15)-METHYLTRANSFERASE (DECARBOXYLATING)"/>
    <property type="match status" value="1"/>
</dbReference>
<evidence type="ECO:0000256" key="5">
    <source>
        <dbReference type="ARBA" id="ARBA00022691"/>
    </source>
</evidence>
<dbReference type="InterPro" id="IPR014008">
    <property type="entry name" value="Cbl_synth_MTase_CbiT"/>
</dbReference>
<dbReference type="GO" id="GO:0009236">
    <property type="term" value="P:cobalamin biosynthetic process"/>
    <property type="evidence" value="ECO:0007669"/>
    <property type="project" value="UniProtKB-KW"/>
</dbReference>
<dbReference type="Gene3D" id="3.40.50.150">
    <property type="entry name" value="Vaccinia Virus protein VP39"/>
    <property type="match status" value="1"/>
</dbReference>
<keyword evidence="3" id="KW-0489">Methyltransferase</keyword>
<comment type="caution">
    <text evidence="7">The sequence shown here is derived from an EMBL/GenBank/DDBJ whole genome shotgun (WGS) entry which is preliminary data.</text>
</comment>
<name>A0A9D1P1I5_9FIRM</name>
<reference evidence="7" key="2">
    <citation type="journal article" date="2021" name="PeerJ">
        <title>Extensive microbial diversity within the chicken gut microbiome revealed by metagenomics and culture.</title>
        <authorList>
            <person name="Gilroy R."/>
            <person name="Ravi A."/>
            <person name="Getino M."/>
            <person name="Pursley I."/>
            <person name="Horton D.L."/>
            <person name="Alikhan N.F."/>
            <person name="Baker D."/>
            <person name="Gharbi K."/>
            <person name="Hall N."/>
            <person name="Watson M."/>
            <person name="Adriaenssens E.M."/>
            <person name="Foster-Nyarko E."/>
            <person name="Jarju S."/>
            <person name="Secka A."/>
            <person name="Antonio M."/>
            <person name="Oren A."/>
            <person name="Chaudhuri R.R."/>
            <person name="La Ragione R."/>
            <person name="Hildebrand F."/>
            <person name="Pallen M.J."/>
        </authorList>
    </citation>
    <scope>NUCLEOTIDE SEQUENCE</scope>
    <source>
        <strain evidence="7">ChiBcec6-7307</strain>
    </source>
</reference>
<protein>
    <submittedName>
        <fullName evidence="7">Precorrin-6A reductase</fullName>
        <ecNumber evidence="7">1.3.1.54</ecNumber>
    </submittedName>
</protein>
<keyword evidence="5" id="KW-0949">S-adenosyl-L-methionine</keyword>
<dbReference type="NCBIfam" id="TIGR00715">
    <property type="entry name" value="precor6x_red"/>
    <property type="match status" value="1"/>
</dbReference>
<dbReference type="Pfam" id="PF02571">
    <property type="entry name" value="CbiJ"/>
    <property type="match status" value="1"/>
</dbReference>
<dbReference type="Gene3D" id="3.30.950.10">
    <property type="entry name" value="Methyltransferase, Cobalt-precorrin-4 Transmethylase, Domain 2"/>
    <property type="match status" value="1"/>
</dbReference>
<gene>
    <name evidence="7" type="primary">cobK</name>
    <name evidence="7" type="ORF">IAC80_08210</name>
</gene>
<dbReference type="InterPro" id="IPR000878">
    <property type="entry name" value="4pyrrol_Mease"/>
</dbReference>
<evidence type="ECO:0000313" key="7">
    <source>
        <dbReference type="EMBL" id="HIV23903.1"/>
    </source>
</evidence>
<evidence type="ECO:0000259" key="6">
    <source>
        <dbReference type="Pfam" id="PF00590"/>
    </source>
</evidence>
<keyword evidence="4" id="KW-0808">Transferase</keyword>
<proteinExistence type="predicted"/>
<dbReference type="InterPro" id="IPR014777">
    <property type="entry name" value="4pyrrole_Mease_sub1"/>
</dbReference>
<evidence type="ECO:0000256" key="1">
    <source>
        <dbReference type="ARBA" id="ARBA00004953"/>
    </source>
</evidence>
<evidence type="ECO:0000256" key="4">
    <source>
        <dbReference type="ARBA" id="ARBA00022679"/>
    </source>
</evidence>
<dbReference type="NCBIfam" id="TIGR02467">
    <property type="entry name" value="CbiE"/>
    <property type="match status" value="1"/>
</dbReference>
<dbReference type="Gene3D" id="3.40.1010.10">
    <property type="entry name" value="Cobalt-precorrin-4 Transmethylase, Domain 1"/>
    <property type="match status" value="1"/>
</dbReference>
<dbReference type="NCBIfam" id="TIGR02469">
    <property type="entry name" value="CbiT"/>
    <property type="match status" value="1"/>
</dbReference>
<dbReference type="GO" id="GO:0016994">
    <property type="term" value="F:precorrin-6A reductase activity"/>
    <property type="evidence" value="ECO:0007669"/>
    <property type="project" value="UniProtKB-EC"/>
</dbReference>